<dbReference type="InterPro" id="IPR032808">
    <property type="entry name" value="DoxX"/>
</dbReference>
<evidence type="ECO:0000256" key="5">
    <source>
        <dbReference type="SAM" id="Phobius"/>
    </source>
</evidence>
<dbReference type="AlphaFoldDB" id="N0B0Z3"/>
<keyword evidence="2 5" id="KW-0812">Transmembrane</keyword>
<evidence type="ECO:0000256" key="3">
    <source>
        <dbReference type="ARBA" id="ARBA00022989"/>
    </source>
</evidence>
<keyword evidence="3 5" id="KW-1133">Transmembrane helix</keyword>
<evidence type="ECO:0000313" key="7">
    <source>
        <dbReference type="Proteomes" id="UP000005952"/>
    </source>
</evidence>
<protein>
    <recommendedName>
        <fullName evidence="8">DoxX family protein</fullName>
    </recommendedName>
</protein>
<dbReference type="EMBL" id="CP005587">
    <property type="protein sequence ID" value="AGK57134.1"/>
    <property type="molecule type" value="Genomic_DNA"/>
</dbReference>
<dbReference type="HOGENOM" id="CLU_145831_0_0_5"/>
<dbReference type="STRING" id="670307.HYPDE_27273"/>
<evidence type="ECO:0000313" key="6">
    <source>
        <dbReference type="EMBL" id="AGK57134.1"/>
    </source>
</evidence>
<keyword evidence="4 5" id="KW-0472">Membrane</keyword>
<dbReference type="Proteomes" id="UP000005952">
    <property type="component" value="Chromosome"/>
</dbReference>
<accession>N0B0Z3</accession>
<feature type="transmembrane region" description="Helical" evidence="5">
    <location>
        <begin position="21"/>
        <end position="40"/>
    </location>
</feature>
<evidence type="ECO:0000256" key="2">
    <source>
        <dbReference type="ARBA" id="ARBA00022692"/>
    </source>
</evidence>
<gene>
    <name evidence="6" type="ORF">HYPDE_27273</name>
</gene>
<feature type="transmembrane region" description="Helical" evidence="5">
    <location>
        <begin position="117"/>
        <end position="134"/>
    </location>
</feature>
<dbReference type="KEGG" id="hdt:HYPDE_27273"/>
<feature type="transmembrane region" description="Helical" evidence="5">
    <location>
        <begin position="85"/>
        <end position="105"/>
    </location>
</feature>
<sequence length="151" mass="16321">MTLTAPSHDVAAQRRAAIAVLIMRLTLGIFLLLWSVGKLVVPSSTVRIASHFYEIALPEAAPAFMGSAELALSLALLAGFARRPVYALAIVLHATSTLASWRQILDPFGIARPGDDLFLAGVPVLGAFIALYLLRGLDTYSLDEWLRIRHG</sequence>
<evidence type="ECO:0000256" key="1">
    <source>
        <dbReference type="ARBA" id="ARBA00004141"/>
    </source>
</evidence>
<dbReference type="GO" id="GO:0016020">
    <property type="term" value="C:membrane"/>
    <property type="evidence" value="ECO:0007669"/>
    <property type="project" value="UniProtKB-SubCell"/>
</dbReference>
<reference evidence="6 7" key="1">
    <citation type="journal article" date="2013" name="Genome Announc.">
        <title>Genome sequences for three denitrifying bacterial strains isolated from a uranium- and nitrate-contaminated subsurface environment.</title>
        <authorList>
            <person name="Venkatramanan R."/>
            <person name="Prakash O."/>
            <person name="Woyke T."/>
            <person name="Chain P."/>
            <person name="Goodwin L.A."/>
            <person name="Watson D."/>
            <person name="Brooks S."/>
            <person name="Kostka J.E."/>
            <person name="Green S.J."/>
        </authorList>
    </citation>
    <scope>NUCLEOTIDE SEQUENCE [LARGE SCALE GENOMIC DNA]</scope>
    <source>
        <strain evidence="6 7">1NES1</strain>
    </source>
</reference>
<evidence type="ECO:0008006" key="8">
    <source>
        <dbReference type="Google" id="ProtNLM"/>
    </source>
</evidence>
<comment type="subcellular location">
    <subcellularLocation>
        <location evidence="1">Membrane</location>
        <topology evidence="1">Multi-pass membrane protein</topology>
    </subcellularLocation>
</comment>
<name>N0B0Z3_9HYPH</name>
<evidence type="ECO:0000256" key="4">
    <source>
        <dbReference type="ARBA" id="ARBA00023136"/>
    </source>
</evidence>
<dbReference type="eggNOG" id="ENOG5032TZD">
    <property type="taxonomic scope" value="Bacteria"/>
</dbReference>
<keyword evidence="7" id="KW-1185">Reference proteome</keyword>
<proteinExistence type="predicted"/>
<organism evidence="6 7">
    <name type="scientific">Hyphomicrobium denitrificans 1NES1</name>
    <dbReference type="NCBI Taxonomy" id="670307"/>
    <lineage>
        <taxon>Bacteria</taxon>
        <taxon>Pseudomonadati</taxon>
        <taxon>Pseudomonadota</taxon>
        <taxon>Alphaproteobacteria</taxon>
        <taxon>Hyphomicrobiales</taxon>
        <taxon>Hyphomicrobiaceae</taxon>
        <taxon>Hyphomicrobium</taxon>
    </lineage>
</organism>
<dbReference type="OrthoDB" id="7355622at2"/>
<dbReference type="RefSeq" id="WP_015597171.1">
    <property type="nucleotide sequence ID" value="NC_021172.1"/>
</dbReference>
<dbReference type="Pfam" id="PF07681">
    <property type="entry name" value="DoxX"/>
    <property type="match status" value="1"/>
</dbReference>